<keyword evidence="1" id="KW-0472">Membrane</keyword>
<comment type="caution">
    <text evidence="2">The sequence shown here is derived from an EMBL/GenBank/DDBJ whole genome shotgun (WGS) entry which is preliminary data.</text>
</comment>
<dbReference type="PANTHER" id="PTHR38457">
    <property type="entry name" value="REGULATOR ABRB-RELATED"/>
    <property type="match status" value="1"/>
</dbReference>
<evidence type="ECO:0000313" key="3">
    <source>
        <dbReference type="Proteomes" id="UP000029549"/>
    </source>
</evidence>
<name>A0A0E3C0T0_9BURK</name>
<feature type="transmembrane region" description="Helical" evidence="1">
    <location>
        <begin position="278"/>
        <end position="299"/>
    </location>
</feature>
<protein>
    <submittedName>
        <fullName evidence="2">Membrane protein</fullName>
    </submittedName>
</protein>
<dbReference type="GO" id="GO:0016020">
    <property type="term" value="C:membrane"/>
    <property type="evidence" value="ECO:0007669"/>
    <property type="project" value="InterPro"/>
</dbReference>
<dbReference type="NCBIfam" id="TIGR03082">
    <property type="entry name" value="Gneg_AbrB_dup"/>
    <property type="match status" value="1"/>
</dbReference>
<feature type="transmembrane region" description="Helical" evidence="1">
    <location>
        <begin position="224"/>
        <end position="243"/>
    </location>
</feature>
<feature type="transmembrane region" description="Helical" evidence="1">
    <location>
        <begin position="331"/>
        <end position="355"/>
    </location>
</feature>
<keyword evidence="1" id="KW-0812">Transmembrane</keyword>
<feature type="transmembrane region" description="Helical" evidence="1">
    <location>
        <begin position="158"/>
        <end position="178"/>
    </location>
</feature>
<dbReference type="Proteomes" id="UP000029549">
    <property type="component" value="Unassembled WGS sequence"/>
</dbReference>
<dbReference type="Pfam" id="PF05145">
    <property type="entry name" value="AbrB"/>
    <property type="match status" value="1"/>
</dbReference>
<organism evidence="2 3">
    <name type="scientific">Comamonas thiooxydans</name>
    <dbReference type="NCBI Taxonomy" id="363952"/>
    <lineage>
        <taxon>Bacteria</taxon>
        <taxon>Pseudomonadati</taxon>
        <taxon>Pseudomonadota</taxon>
        <taxon>Betaproteobacteria</taxon>
        <taxon>Burkholderiales</taxon>
        <taxon>Comamonadaceae</taxon>
        <taxon>Comamonas</taxon>
    </lineage>
</organism>
<feature type="transmembrane region" description="Helical" evidence="1">
    <location>
        <begin position="305"/>
        <end position="324"/>
    </location>
</feature>
<dbReference type="PIRSF" id="PIRSF038991">
    <property type="entry name" value="Protein_AbrB"/>
    <property type="match status" value="1"/>
</dbReference>
<feature type="transmembrane region" description="Helical" evidence="1">
    <location>
        <begin position="88"/>
        <end position="111"/>
    </location>
</feature>
<sequence>MSVLLPPPAFLARVAATLLLAWLAAQLCLVLHTPLPWMLGPLISVSLLSIGGAPTQSWARLRDLGQWTIGCALGLYFTPAVTELVAGLWWAIALAIAWALLLGWAFGRWLYRVQAGSMLAQPGMDEERLRATTYFSGAIGAASEMTLLAEREQARTDLVAAAHSLRLVIVTVSIPFALQWSGLQGEPGLTLPSVRTVQWPGFAWLVLATGAGALLMLRLRRANPWFLGALAVSMGLTMAGLELSAVPQWLMNAAQLVIGVSLGVRFRREFLHTAPRWLGMVALGTVGLMAVCAGFAWLLHWATGLPWVTLLLGTSPGGITEMAITAKVLQLGVPVVTAFQVCRLIAVLLLVAPLYRWLNRALPGARP</sequence>
<dbReference type="InterPro" id="IPR017516">
    <property type="entry name" value="AbrB_dup"/>
</dbReference>
<proteinExistence type="predicted"/>
<evidence type="ECO:0000256" key="1">
    <source>
        <dbReference type="SAM" id="Phobius"/>
    </source>
</evidence>
<dbReference type="InterPro" id="IPR007820">
    <property type="entry name" value="AbrB_fam"/>
</dbReference>
<feature type="transmembrane region" description="Helical" evidence="1">
    <location>
        <begin position="35"/>
        <end position="52"/>
    </location>
</feature>
<dbReference type="AlphaFoldDB" id="A0A0E3C0T0"/>
<dbReference type="GO" id="GO:0010468">
    <property type="term" value="P:regulation of gene expression"/>
    <property type="evidence" value="ECO:0007669"/>
    <property type="project" value="InterPro"/>
</dbReference>
<keyword evidence="1" id="KW-1133">Transmembrane helix</keyword>
<accession>A0A0E3C0T0</accession>
<dbReference type="PANTHER" id="PTHR38457:SF1">
    <property type="entry name" value="REGULATOR ABRB-RELATED"/>
    <property type="match status" value="1"/>
</dbReference>
<evidence type="ECO:0000313" key="2">
    <source>
        <dbReference type="EMBL" id="KGH11655.1"/>
    </source>
</evidence>
<keyword evidence="3" id="KW-1185">Reference proteome</keyword>
<gene>
    <name evidence="2" type="ORF">P608_13745</name>
</gene>
<reference evidence="2 3" key="1">
    <citation type="submission" date="2013-09" db="EMBL/GenBank/DDBJ databases">
        <title>High correlation between genotypes and phenotypes of environmental bacteria Comamonas testosteroni strains.</title>
        <authorList>
            <person name="Liu L."/>
            <person name="Zhu W."/>
            <person name="Xia X."/>
            <person name="Xu B."/>
            <person name="Luo M."/>
            <person name="Wang G."/>
        </authorList>
    </citation>
    <scope>NUCLEOTIDE SEQUENCE [LARGE SCALE GENOMIC DNA]</scope>
    <source>
        <strain evidence="2 3">DF2</strain>
    </source>
</reference>
<dbReference type="EMBL" id="AWTP01000111">
    <property type="protein sequence ID" value="KGH11655.1"/>
    <property type="molecule type" value="Genomic_DNA"/>
</dbReference>
<feature type="transmembrane region" description="Helical" evidence="1">
    <location>
        <begin position="198"/>
        <end position="217"/>
    </location>
</feature>
<dbReference type="RefSeq" id="WP_034391294.1">
    <property type="nucleotide sequence ID" value="NZ_AWTM01000065.1"/>
</dbReference>